<keyword evidence="3" id="KW-1185">Reference proteome</keyword>
<dbReference type="Pfam" id="PF02752">
    <property type="entry name" value="Arrestin_C"/>
    <property type="match status" value="1"/>
</dbReference>
<dbReference type="InterPro" id="IPR014752">
    <property type="entry name" value="Arrestin-like_C"/>
</dbReference>
<dbReference type="InterPro" id="IPR011022">
    <property type="entry name" value="Arrestin_C-like"/>
</dbReference>
<dbReference type="Pfam" id="PF00339">
    <property type="entry name" value="Arrestin_N"/>
    <property type="match status" value="1"/>
</dbReference>
<dbReference type="GO" id="GO:0031625">
    <property type="term" value="F:ubiquitin protein ligase binding"/>
    <property type="evidence" value="ECO:0007669"/>
    <property type="project" value="TreeGrafter"/>
</dbReference>
<comment type="caution">
    <text evidence="2">The sequence shown here is derived from an EMBL/GenBank/DDBJ whole genome shotgun (WGS) entry which is preliminary data.</text>
</comment>
<dbReference type="PANTHER" id="PTHR11188">
    <property type="entry name" value="ARRESTIN DOMAIN CONTAINING PROTEIN"/>
    <property type="match status" value="1"/>
</dbReference>
<dbReference type="SUPFAM" id="SSF81296">
    <property type="entry name" value="E set domains"/>
    <property type="match status" value="1"/>
</dbReference>
<evidence type="ECO:0000259" key="1">
    <source>
        <dbReference type="SMART" id="SM01017"/>
    </source>
</evidence>
<organism evidence="2 3">
    <name type="scientific">Apophysomyces ossiformis</name>
    <dbReference type="NCBI Taxonomy" id="679940"/>
    <lineage>
        <taxon>Eukaryota</taxon>
        <taxon>Fungi</taxon>
        <taxon>Fungi incertae sedis</taxon>
        <taxon>Mucoromycota</taxon>
        <taxon>Mucoromycotina</taxon>
        <taxon>Mucoromycetes</taxon>
        <taxon>Mucorales</taxon>
        <taxon>Mucorineae</taxon>
        <taxon>Mucoraceae</taxon>
        <taxon>Apophysomyces</taxon>
    </lineage>
</organism>
<protein>
    <recommendedName>
        <fullName evidence="1">Arrestin C-terminal-like domain-containing protein</fullName>
    </recommendedName>
</protein>
<evidence type="ECO:0000313" key="3">
    <source>
        <dbReference type="Proteomes" id="UP000605846"/>
    </source>
</evidence>
<gene>
    <name evidence="2" type="ORF">EC973_005693</name>
</gene>
<feature type="domain" description="Arrestin C-terminal-like" evidence="1">
    <location>
        <begin position="180"/>
        <end position="317"/>
    </location>
</feature>
<evidence type="ECO:0000313" key="2">
    <source>
        <dbReference type="EMBL" id="KAF7728656.1"/>
    </source>
</evidence>
<dbReference type="SMART" id="SM01017">
    <property type="entry name" value="Arrestin_C"/>
    <property type="match status" value="1"/>
</dbReference>
<accession>A0A8H7ESQ5</accession>
<dbReference type="GO" id="GO:0005829">
    <property type="term" value="C:cytosol"/>
    <property type="evidence" value="ECO:0007669"/>
    <property type="project" value="TreeGrafter"/>
</dbReference>
<dbReference type="PANTHER" id="PTHR11188:SF17">
    <property type="entry name" value="FI21816P1"/>
    <property type="match status" value="1"/>
</dbReference>
<proteinExistence type="predicted"/>
<dbReference type="InterPro" id="IPR011021">
    <property type="entry name" value="Arrestin-like_N"/>
</dbReference>
<name>A0A8H7ESQ5_9FUNG</name>
<dbReference type="GO" id="GO:0005886">
    <property type="term" value="C:plasma membrane"/>
    <property type="evidence" value="ECO:0007669"/>
    <property type="project" value="TreeGrafter"/>
</dbReference>
<dbReference type="InterPro" id="IPR050357">
    <property type="entry name" value="Arrestin_domain-protein"/>
</dbReference>
<dbReference type="Proteomes" id="UP000605846">
    <property type="component" value="Unassembled WGS sequence"/>
</dbReference>
<dbReference type="AlphaFoldDB" id="A0A8H7ESQ5"/>
<dbReference type="OrthoDB" id="2333384at2759"/>
<dbReference type="GO" id="GO:0070086">
    <property type="term" value="P:ubiquitin-dependent endocytosis"/>
    <property type="evidence" value="ECO:0007669"/>
    <property type="project" value="TreeGrafter"/>
</dbReference>
<dbReference type="EMBL" id="JABAYA010000033">
    <property type="protein sequence ID" value="KAF7728656.1"/>
    <property type="molecule type" value="Genomic_DNA"/>
</dbReference>
<dbReference type="InterPro" id="IPR014756">
    <property type="entry name" value="Ig_E-set"/>
</dbReference>
<sequence>MVHSPAIIAHPMQFVHGCEFKINLETEHIILHGSVDESAGVILRGSVSLDCHETTKVRSVTLRFFAKAKVGWTEGSGSHQHHYKEERTILQHEWHFMPPTRKAYQLAEGQYKWDFELPLPGDLPESVDHPLGQVYYRLKAVAERPTFSMNYSDKRTVRVSRMMLPSSLDLTQTVMISNVWTDKLSYDISVPSKVFNLGSIIPVTYTLIPIAPDLRVRAVACSLKEYTTLSAEEHSKTESRVIKFAREDQFTASNGPWSKTELIHVPEAEARQILTDSMCDLIKVKHKIKFTVSLVNADGHISELRAAIPVIIAAVSPEEDVNALPAYEDAWKSLPYDPSMVSALIAAGGLPPSVALAIPNEAASRARTAVAEEAEEYDDTPSPWQGVDLSRVPSYTTAIRSGRLYSFSGSLPAYDSVAVPGNTSTS</sequence>
<reference evidence="2" key="1">
    <citation type="submission" date="2020-01" db="EMBL/GenBank/DDBJ databases">
        <title>Genome Sequencing of Three Apophysomyces-Like Fungal Strains Confirms a Novel Fungal Genus in the Mucoromycota with divergent Burkholderia-like Endosymbiotic Bacteria.</title>
        <authorList>
            <person name="Stajich J.E."/>
            <person name="Macias A.M."/>
            <person name="Carter-House D."/>
            <person name="Lovett B."/>
            <person name="Kasson L.R."/>
            <person name="Berry K."/>
            <person name="Grigoriev I."/>
            <person name="Chang Y."/>
            <person name="Spatafora J."/>
            <person name="Kasson M.T."/>
        </authorList>
    </citation>
    <scope>NUCLEOTIDE SEQUENCE</scope>
    <source>
        <strain evidence="2">NRRL A-21654</strain>
    </source>
</reference>
<dbReference type="Gene3D" id="2.60.40.640">
    <property type="match status" value="2"/>
</dbReference>
<dbReference type="GO" id="GO:0030674">
    <property type="term" value="F:protein-macromolecule adaptor activity"/>
    <property type="evidence" value="ECO:0007669"/>
    <property type="project" value="TreeGrafter"/>
</dbReference>